<accession>A0A7S3EYV0</accession>
<sequence>MSKGLISHGTPSGCDSADSYGFHDSSGAYGLAADEVDASRYLRNMRGGSANDLLMISGGLVYGREDVPSVARARSLRGPTSVGVGPTGSSTYVPKGLVWDSVAV</sequence>
<protein>
    <submittedName>
        <fullName evidence="1">Uncharacterized protein</fullName>
    </submittedName>
</protein>
<proteinExistence type="predicted"/>
<dbReference type="EMBL" id="HBHX01031510">
    <property type="protein sequence ID" value="CAE0116867.1"/>
    <property type="molecule type" value="Transcribed_RNA"/>
</dbReference>
<organism evidence="1">
    <name type="scientific">Haptolina ericina</name>
    <dbReference type="NCBI Taxonomy" id="156174"/>
    <lineage>
        <taxon>Eukaryota</taxon>
        <taxon>Haptista</taxon>
        <taxon>Haptophyta</taxon>
        <taxon>Prymnesiophyceae</taxon>
        <taxon>Prymnesiales</taxon>
        <taxon>Prymnesiaceae</taxon>
        <taxon>Haptolina</taxon>
    </lineage>
</organism>
<reference evidence="1" key="1">
    <citation type="submission" date="2021-01" db="EMBL/GenBank/DDBJ databases">
        <authorList>
            <person name="Corre E."/>
            <person name="Pelletier E."/>
            <person name="Niang G."/>
            <person name="Scheremetjew M."/>
            <person name="Finn R."/>
            <person name="Kale V."/>
            <person name="Holt S."/>
            <person name="Cochrane G."/>
            <person name="Meng A."/>
            <person name="Brown T."/>
            <person name="Cohen L."/>
        </authorList>
    </citation>
    <scope>NUCLEOTIDE SEQUENCE</scope>
    <source>
        <strain evidence="1">CCMP281</strain>
    </source>
</reference>
<gene>
    <name evidence="1" type="ORF">HERI1096_LOCUS17552</name>
</gene>
<evidence type="ECO:0000313" key="1">
    <source>
        <dbReference type="EMBL" id="CAE0116867.1"/>
    </source>
</evidence>
<dbReference type="AlphaFoldDB" id="A0A7S3EYV0"/>
<name>A0A7S3EYV0_9EUKA</name>